<dbReference type="GO" id="GO:0007130">
    <property type="term" value="P:synaptonemal complex assembly"/>
    <property type="evidence" value="ECO:0007669"/>
    <property type="project" value="InterPro"/>
</dbReference>
<proteinExistence type="predicted"/>
<sequence length="219" mass="23946">MAEFFPGKSAPVYQSTPKPGSSTSRPESDLLVPQPAENLSIQHGTGDHVMTSEESGVILDISSIPEQEPSPSPKKPRLGAPQTASSSSSSSFCSLPWSDVDELGRRAQELVERINQSRDRDQEIICSFQDQLLSKVGDVCQQVKEQLFSSYEEQGQSLEQQLQELSRVLERSSSLSTELQDVSATLSVINTGLLHSPRDHPDQPSPLDTTDPLYDKPGP</sequence>
<feature type="region of interest" description="Disordered" evidence="1">
    <location>
        <begin position="1"/>
        <end position="95"/>
    </location>
</feature>
<dbReference type="GeneTree" id="ENSGT00940000168682"/>
<name>A0A8C5BL62_GADMO</name>
<dbReference type="GO" id="GO:0000801">
    <property type="term" value="C:central element"/>
    <property type="evidence" value="ECO:0007669"/>
    <property type="project" value="InterPro"/>
</dbReference>
<organism evidence="2 3">
    <name type="scientific">Gadus morhua</name>
    <name type="common">Atlantic cod</name>
    <dbReference type="NCBI Taxonomy" id="8049"/>
    <lineage>
        <taxon>Eukaryota</taxon>
        <taxon>Metazoa</taxon>
        <taxon>Chordata</taxon>
        <taxon>Craniata</taxon>
        <taxon>Vertebrata</taxon>
        <taxon>Euteleostomi</taxon>
        <taxon>Actinopterygii</taxon>
        <taxon>Neopterygii</taxon>
        <taxon>Teleostei</taxon>
        <taxon>Neoteleostei</taxon>
        <taxon>Acanthomorphata</taxon>
        <taxon>Zeiogadaria</taxon>
        <taxon>Gadariae</taxon>
        <taxon>Gadiformes</taxon>
        <taxon>Gadoidei</taxon>
        <taxon>Gadidae</taxon>
        <taxon>Gadus</taxon>
    </lineage>
</organism>
<evidence type="ECO:0000256" key="1">
    <source>
        <dbReference type="SAM" id="MobiDB-lite"/>
    </source>
</evidence>
<evidence type="ECO:0000313" key="2">
    <source>
        <dbReference type="Ensembl" id="ENSGMOP00000047686.1"/>
    </source>
</evidence>
<dbReference type="PANTHER" id="PTHR28398:SF1">
    <property type="entry name" value="SYNAPTONEMAL COMPLEX CENTRAL ELEMENT PROTEIN 2"/>
    <property type="match status" value="1"/>
</dbReference>
<feature type="compositionally biased region" description="Polar residues" evidence="1">
    <location>
        <begin position="12"/>
        <end position="25"/>
    </location>
</feature>
<feature type="region of interest" description="Disordered" evidence="1">
    <location>
        <begin position="193"/>
        <end position="219"/>
    </location>
</feature>
<reference evidence="2" key="2">
    <citation type="submission" date="2025-09" db="UniProtKB">
        <authorList>
            <consortium name="Ensembl"/>
        </authorList>
    </citation>
    <scope>IDENTIFICATION</scope>
</reference>
<dbReference type="InterPro" id="IPR034609">
    <property type="entry name" value="Syce2"/>
</dbReference>
<dbReference type="Proteomes" id="UP000694546">
    <property type="component" value="Chromosome 2"/>
</dbReference>
<evidence type="ECO:0000313" key="3">
    <source>
        <dbReference type="Proteomes" id="UP000694546"/>
    </source>
</evidence>
<dbReference type="Ensembl" id="ENSGMOT00000071499.1">
    <property type="protein sequence ID" value="ENSGMOP00000047686.1"/>
    <property type="gene ID" value="ENSGMOG00000022463.1"/>
</dbReference>
<accession>A0A8C5BL62</accession>
<keyword evidence="3" id="KW-1185">Reference proteome</keyword>
<reference evidence="2" key="1">
    <citation type="submission" date="2025-08" db="UniProtKB">
        <authorList>
            <consortium name="Ensembl"/>
        </authorList>
    </citation>
    <scope>IDENTIFICATION</scope>
</reference>
<dbReference type="PANTHER" id="PTHR28398">
    <property type="entry name" value="SYNAPTONEMAL COMPLEX CENTRAL ELEMENT PROTEIN 2"/>
    <property type="match status" value="1"/>
</dbReference>
<dbReference type="AlphaFoldDB" id="A0A8C5BL62"/>
<protein>
    <submittedName>
        <fullName evidence="2">Synaptonemal complex central element protein 2</fullName>
    </submittedName>
</protein>
<gene>
    <name evidence="2" type="primary">syce2</name>
</gene>
<dbReference type="OrthoDB" id="6142414at2759"/>